<proteinExistence type="predicted"/>
<dbReference type="InterPro" id="IPR058532">
    <property type="entry name" value="YjbR/MT2646/Rv2570-like"/>
</dbReference>
<organism evidence="1 2">
    <name type="scientific">Prescottella soli</name>
    <dbReference type="NCBI Taxonomy" id="1543852"/>
    <lineage>
        <taxon>Bacteria</taxon>
        <taxon>Bacillati</taxon>
        <taxon>Actinomycetota</taxon>
        <taxon>Actinomycetes</taxon>
        <taxon>Mycobacteriales</taxon>
        <taxon>Nocardiaceae</taxon>
        <taxon>Prescottella</taxon>
    </lineage>
</organism>
<dbReference type="EMBL" id="JBDLNU010000002">
    <property type="protein sequence ID" value="MFM1728499.1"/>
    <property type="molecule type" value="Genomic_DNA"/>
</dbReference>
<reference evidence="1 2" key="1">
    <citation type="submission" date="2023-11" db="EMBL/GenBank/DDBJ databases">
        <authorList>
            <person name="Val-Calvo J."/>
            <person name="Scortti M."/>
            <person name="Vazquez-Boland J."/>
        </authorList>
    </citation>
    <scope>NUCLEOTIDE SEQUENCE [LARGE SCALE GENOMIC DNA]</scope>
    <source>
        <strain evidence="1 2">DSM 46662</strain>
    </source>
</reference>
<protein>
    <submittedName>
        <fullName evidence="1">MmcQ/YjbR family DNA-binding protein</fullName>
    </submittedName>
</protein>
<name>A0ABW9FSC3_9NOCA</name>
<sequence length="188" mass="20260">MTTLRQLRNIATSLPDVTSGTHFGLEAYRVRGRVFASVTRDGGAVQLWLPEDAVAEIRACNPAAEPITRQERTIGVRLPLADVDARRLNDLVRRAWLSQAPQRLVAETPAAETAELGVRELSTAIGRPATRALQQAGIMTLEAVARHSRKELLALHGVGPKAIRVLAGVLGERGSTFRDESIDPSSAG</sequence>
<keyword evidence="1" id="KW-0238">DNA-binding</keyword>
<evidence type="ECO:0000313" key="1">
    <source>
        <dbReference type="EMBL" id="MFM1728499.1"/>
    </source>
</evidence>
<dbReference type="Gene3D" id="1.10.150.20">
    <property type="entry name" value="5' to 3' exonuclease, C-terminal subdomain"/>
    <property type="match status" value="1"/>
</dbReference>
<dbReference type="InterPro" id="IPR038056">
    <property type="entry name" value="YjbR-like_sf"/>
</dbReference>
<accession>A0ABW9FSC3</accession>
<dbReference type="Pfam" id="PF04237">
    <property type="entry name" value="YjbR"/>
    <property type="match status" value="1"/>
</dbReference>
<dbReference type="GO" id="GO:0003677">
    <property type="term" value="F:DNA binding"/>
    <property type="evidence" value="ECO:0007669"/>
    <property type="project" value="UniProtKB-KW"/>
</dbReference>
<evidence type="ECO:0000313" key="2">
    <source>
        <dbReference type="Proteomes" id="UP001629744"/>
    </source>
</evidence>
<gene>
    <name evidence="1" type="ORF">ABEU19_001987</name>
</gene>
<dbReference type="Proteomes" id="UP001629744">
    <property type="component" value="Unassembled WGS sequence"/>
</dbReference>
<keyword evidence="2" id="KW-1185">Reference proteome</keyword>
<dbReference type="SUPFAM" id="SSF47789">
    <property type="entry name" value="C-terminal domain of RNA polymerase alpha subunit"/>
    <property type="match status" value="1"/>
</dbReference>
<dbReference type="RefSeq" id="WP_348604885.1">
    <property type="nucleotide sequence ID" value="NZ_CP157276.1"/>
</dbReference>
<comment type="caution">
    <text evidence="1">The sequence shown here is derived from an EMBL/GenBank/DDBJ whole genome shotgun (WGS) entry which is preliminary data.</text>
</comment>
<dbReference type="SUPFAM" id="SSF142906">
    <property type="entry name" value="YjbR-like"/>
    <property type="match status" value="1"/>
</dbReference>